<feature type="domain" description="AB hydrolase-1" evidence="3">
    <location>
        <begin position="55"/>
        <end position="196"/>
    </location>
</feature>
<feature type="active site" evidence="2">
    <location>
        <position position="319"/>
    </location>
</feature>
<comment type="caution">
    <text evidence="4">The sequence shown here is derived from an EMBL/GenBank/DDBJ whole genome shotgun (WGS) entry which is preliminary data.</text>
</comment>
<dbReference type="RefSeq" id="WP_123688680.1">
    <property type="nucleotide sequence ID" value="NZ_AP019700.1"/>
</dbReference>
<dbReference type="Proteomes" id="UP000278222">
    <property type="component" value="Unassembled WGS sequence"/>
</dbReference>
<dbReference type="SUPFAM" id="SSF53474">
    <property type="entry name" value="alpha/beta-Hydrolases"/>
    <property type="match status" value="1"/>
</dbReference>
<reference evidence="4 5" key="1">
    <citation type="submission" date="2018-11" db="EMBL/GenBank/DDBJ databases">
        <title>Genomic Encyclopedia of Type Strains, Phase IV (KMG-IV): sequencing the most valuable type-strain genomes for metagenomic binning, comparative biology and taxonomic classification.</title>
        <authorList>
            <person name="Goeker M."/>
        </authorList>
    </citation>
    <scope>NUCLEOTIDE SEQUENCE [LARGE SCALE GENOMIC DNA]</scope>
    <source>
        <strain evidence="4 5">DSM 5900</strain>
    </source>
</reference>
<evidence type="ECO:0000313" key="5">
    <source>
        <dbReference type="Proteomes" id="UP000278222"/>
    </source>
</evidence>
<keyword evidence="1 4" id="KW-0808">Transferase</keyword>
<dbReference type="Pfam" id="PF00561">
    <property type="entry name" value="Abhydrolase_1"/>
    <property type="match status" value="1"/>
</dbReference>
<dbReference type="PANTHER" id="PTHR32268">
    <property type="entry name" value="HOMOSERINE O-ACETYLTRANSFERASE"/>
    <property type="match status" value="1"/>
</dbReference>
<evidence type="ECO:0000313" key="4">
    <source>
        <dbReference type="EMBL" id="ROQ01974.1"/>
    </source>
</evidence>
<keyword evidence="5" id="KW-1185">Reference proteome</keyword>
<organism evidence="4 5">
    <name type="scientific">Stella humosa</name>
    <dbReference type="NCBI Taxonomy" id="94"/>
    <lineage>
        <taxon>Bacteria</taxon>
        <taxon>Pseudomonadati</taxon>
        <taxon>Pseudomonadota</taxon>
        <taxon>Alphaproteobacteria</taxon>
        <taxon>Rhodospirillales</taxon>
        <taxon>Stellaceae</taxon>
        <taxon>Stella</taxon>
    </lineage>
</organism>
<name>A0A3N1M340_9PROT</name>
<dbReference type="OrthoDB" id="9800754at2"/>
<evidence type="ECO:0000256" key="1">
    <source>
        <dbReference type="ARBA" id="ARBA00022679"/>
    </source>
</evidence>
<dbReference type="InterPro" id="IPR029058">
    <property type="entry name" value="AB_hydrolase_fold"/>
</dbReference>
<evidence type="ECO:0000259" key="3">
    <source>
        <dbReference type="Pfam" id="PF00561"/>
    </source>
</evidence>
<dbReference type="AlphaFoldDB" id="A0A3N1M340"/>
<dbReference type="PIRSF" id="PIRSF000443">
    <property type="entry name" value="Homoser_Ac_trans"/>
    <property type="match status" value="1"/>
</dbReference>
<evidence type="ECO:0000256" key="2">
    <source>
        <dbReference type="PIRSR" id="PIRSR000443-1"/>
    </source>
</evidence>
<accession>A0A3N1M340</accession>
<dbReference type="GO" id="GO:0009086">
    <property type="term" value="P:methionine biosynthetic process"/>
    <property type="evidence" value="ECO:0007669"/>
    <property type="project" value="TreeGrafter"/>
</dbReference>
<sequence>MIEFRHPPMQPNWVDRPHEMLELGEFGLESGEVIRDCRLSYVVHGRPNADRSNVILVLSAIGSTHHRLDVWIGPGKALDPNRDCIVAVDAIGNGLTTSPSTSSSQPGLAFPRFTIRDMVESQRRLVEHLGVRRLYAVAGASMGGMQALQWGVSHPDMMDRIVAMVPMARTTAWSVAVNVASRGALMADPAWPDGEVTRGWDGWVAVMQVLAARTPAALAAENTDPAGMPAMLAERAQAMRDSGAQAVDWVYQTYAYDAHDVATTPGCDGTLAGALARIRARTLILAADNDLYNPIAAAREAAAAIPDCRYVEIPSPEGHMAASFRRPRDVAFIDRAMQEFFAGPR</sequence>
<proteinExistence type="predicted"/>
<dbReference type="GO" id="GO:0009092">
    <property type="term" value="P:homoserine metabolic process"/>
    <property type="evidence" value="ECO:0007669"/>
    <property type="project" value="TreeGrafter"/>
</dbReference>
<feature type="active site" description="Nucleophile" evidence="2">
    <location>
        <position position="141"/>
    </location>
</feature>
<gene>
    <name evidence="4" type="ORF">EDC65_1161</name>
</gene>
<protein>
    <submittedName>
        <fullName evidence="4">Homoserine O-acetyltransferase</fullName>
    </submittedName>
</protein>
<dbReference type="Gene3D" id="3.40.50.1820">
    <property type="entry name" value="alpha/beta hydrolase"/>
    <property type="match status" value="1"/>
</dbReference>
<feature type="active site" evidence="2">
    <location>
        <position position="290"/>
    </location>
</feature>
<dbReference type="InterPro" id="IPR000073">
    <property type="entry name" value="AB_hydrolase_1"/>
</dbReference>
<dbReference type="PANTHER" id="PTHR32268:SF11">
    <property type="entry name" value="HOMOSERINE O-ACETYLTRANSFERASE"/>
    <property type="match status" value="1"/>
</dbReference>
<dbReference type="EMBL" id="RJKX01000011">
    <property type="protein sequence ID" value="ROQ01974.1"/>
    <property type="molecule type" value="Genomic_DNA"/>
</dbReference>
<dbReference type="GO" id="GO:0004414">
    <property type="term" value="F:homoserine O-acetyltransferase activity"/>
    <property type="evidence" value="ECO:0007669"/>
    <property type="project" value="TreeGrafter"/>
</dbReference>
<dbReference type="InterPro" id="IPR008220">
    <property type="entry name" value="HAT_MetX-like"/>
</dbReference>